<keyword evidence="2" id="KW-0663">Pyridoxal phosphate</keyword>
<dbReference type="EMBL" id="JAERRB010000005">
    <property type="protein sequence ID" value="MBL0742857.1"/>
    <property type="molecule type" value="Genomic_DNA"/>
</dbReference>
<feature type="domain" description="Tryptophan synthase beta chain-like PALP" evidence="4">
    <location>
        <begin position="26"/>
        <end position="306"/>
    </location>
</feature>
<dbReference type="InterPro" id="IPR036052">
    <property type="entry name" value="TrpB-like_PALP_sf"/>
</dbReference>
<protein>
    <submittedName>
        <fullName evidence="5">Pyridoxal-phosphate dependent enzyme</fullName>
    </submittedName>
</protein>
<dbReference type="InterPro" id="IPR001926">
    <property type="entry name" value="TrpB-like_PALP"/>
</dbReference>
<evidence type="ECO:0000256" key="3">
    <source>
        <dbReference type="ARBA" id="ARBA00023239"/>
    </source>
</evidence>
<evidence type="ECO:0000313" key="6">
    <source>
        <dbReference type="Proteomes" id="UP000613030"/>
    </source>
</evidence>
<dbReference type="PANTHER" id="PTHR48078">
    <property type="entry name" value="THREONINE DEHYDRATASE, MITOCHONDRIAL-RELATED"/>
    <property type="match status" value="1"/>
</dbReference>
<dbReference type="PANTHER" id="PTHR48078:SF17">
    <property type="entry name" value="THREONINE DEHYDRATASE"/>
    <property type="match status" value="1"/>
</dbReference>
<name>A0ABS1KUG3_9BACT</name>
<dbReference type="SUPFAM" id="SSF53686">
    <property type="entry name" value="Tryptophan synthase beta subunit-like PLP-dependent enzymes"/>
    <property type="match status" value="1"/>
</dbReference>
<dbReference type="Pfam" id="PF00291">
    <property type="entry name" value="PALP"/>
    <property type="match status" value="1"/>
</dbReference>
<evidence type="ECO:0000256" key="1">
    <source>
        <dbReference type="ARBA" id="ARBA00001933"/>
    </source>
</evidence>
<reference evidence="5 6" key="1">
    <citation type="submission" date="2021-01" db="EMBL/GenBank/DDBJ databases">
        <title>Chryseolinea sp. Jin1 Genome sequencing and assembly.</title>
        <authorList>
            <person name="Kim I."/>
        </authorList>
    </citation>
    <scope>NUCLEOTIDE SEQUENCE [LARGE SCALE GENOMIC DNA]</scope>
    <source>
        <strain evidence="5 6">Jin1</strain>
    </source>
</reference>
<dbReference type="InterPro" id="IPR050147">
    <property type="entry name" value="Ser/Thr_Dehydratase"/>
</dbReference>
<proteinExistence type="predicted"/>
<comment type="cofactor">
    <cofactor evidence="1">
        <name>pyridoxal 5'-phosphate</name>
        <dbReference type="ChEBI" id="CHEBI:597326"/>
    </cofactor>
</comment>
<gene>
    <name evidence="5" type="ORF">JI741_16640</name>
</gene>
<organism evidence="5 6">
    <name type="scientific">Chryseolinea lacunae</name>
    <dbReference type="NCBI Taxonomy" id="2801331"/>
    <lineage>
        <taxon>Bacteria</taxon>
        <taxon>Pseudomonadati</taxon>
        <taxon>Bacteroidota</taxon>
        <taxon>Cytophagia</taxon>
        <taxon>Cytophagales</taxon>
        <taxon>Fulvivirgaceae</taxon>
        <taxon>Chryseolinea</taxon>
    </lineage>
</organism>
<evidence type="ECO:0000259" key="4">
    <source>
        <dbReference type="Pfam" id="PF00291"/>
    </source>
</evidence>
<comment type="caution">
    <text evidence="5">The sequence shown here is derived from an EMBL/GenBank/DDBJ whole genome shotgun (WGS) entry which is preliminary data.</text>
</comment>
<keyword evidence="6" id="KW-1185">Reference proteome</keyword>
<dbReference type="Gene3D" id="3.40.50.1100">
    <property type="match status" value="2"/>
</dbReference>
<evidence type="ECO:0000256" key="2">
    <source>
        <dbReference type="ARBA" id="ARBA00022898"/>
    </source>
</evidence>
<sequence length="319" mass="34116">MSHASHRLSLARIDTVSAKIDRVFSQTPQFVDDGLSGVTGARVVLKVETLNPIRSFKGRGADLLVSEADPSVPLCCASAGNFGQAMAYACRKRNLPLTVYASTNANALKVEKMKHFGANVILHGEDFDAAKLEARRVAQHSGGRFVEDSLDIETLEGAATIGVELLQFPEPIDTLLIALGNGALLNGIARIYKERSPHTSIIAVQAKGAPAMVESWQQKKIITHPSVNTIADGVAVRLPVPQALQDMEGMVDDALLVDEASIIQAMKLIHLHSGVATEPSGALGIAALLENKSRFANHTVATVLCGGNLTEHQMKVWLH</sequence>
<dbReference type="Proteomes" id="UP000613030">
    <property type="component" value="Unassembled WGS sequence"/>
</dbReference>
<evidence type="ECO:0000313" key="5">
    <source>
        <dbReference type="EMBL" id="MBL0742857.1"/>
    </source>
</evidence>
<accession>A0ABS1KUG3</accession>
<keyword evidence="3" id="KW-0456">Lyase</keyword>